<protein>
    <submittedName>
        <fullName evidence="2">Uncharacterized protein</fullName>
    </submittedName>
</protein>
<reference evidence="2 3" key="1">
    <citation type="journal article" date="2016" name="Genome Biol. Evol.">
        <title>Gene Family Evolution Reflects Adaptation to Soil Environmental Stressors in the Genome of the Collembolan Orchesella cincta.</title>
        <authorList>
            <person name="Faddeeva-Vakhrusheva A."/>
            <person name="Derks M.F."/>
            <person name="Anvar S.Y."/>
            <person name="Agamennone V."/>
            <person name="Suring W."/>
            <person name="Smit S."/>
            <person name="van Straalen N.M."/>
            <person name="Roelofs D."/>
        </authorList>
    </citation>
    <scope>NUCLEOTIDE SEQUENCE [LARGE SCALE GENOMIC DNA]</scope>
    <source>
        <tissue evidence="2">Mixed pool</tissue>
    </source>
</reference>
<proteinExistence type="predicted"/>
<comment type="caution">
    <text evidence="2">The sequence shown here is derived from an EMBL/GenBank/DDBJ whole genome shotgun (WGS) entry which is preliminary data.</text>
</comment>
<gene>
    <name evidence="2" type="ORF">Ocin01_17289</name>
</gene>
<evidence type="ECO:0000313" key="3">
    <source>
        <dbReference type="Proteomes" id="UP000094527"/>
    </source>
</evidence>
<evidence type="ECO:0000313" key="2">
    <source>
        <dbReference type="EMBL" id="ODM89394.1"/>
    </source>
</evidence>
<dbReference type="Proteomes" id="UP000094527">
    <property type="component" value="Unassembled WGS sequence"/>
</dbReference>
<keyword evidence="3" id="KW-1185">Reference proteome</keyword>
<dbReference type="EMBL" id="LJIJ01002675">
    <property type="protein sequence ID" value="ODM89394.1"/>
    <property type="molecule type" value="Genomic_DNA"/>
</dbReference>
<organism evidence="2 3">
    <name type="scientific">Orchesella cincta</name>
    <name type="common">Springtail</name>
    <name type="synonym">Podura cincta</name>
    <dbReference type="NCBI Taxonomy" id="48709"/>
    <lineage>
        <taxon>Eukaryota</taxon>
        <taxon>Metazoa</taxon>
        <taxon>Ecdysozoa</taxon>
        <taxon>Arthropoda</taxon>
        <taxon>Hexapoda</taxon>
        <taxon>Collembola</taxon>
        <taxon>Entomobryomorpha</taxon>
        <taxon>Entomobryoidea</taxon>
        <taxon>Orchesellidae</taxon>
        <taxon>Orchesellinae</taxon>
        <taxon>Orchesella</taxon>
    </lineage>
</organism>
<sequence>MTATSNGIMNDWRNGNGIPVYQHFSAPSTTFVNIFRQPGVYNITIALPGSVGRMNPTITAPPSGIPSRQPGMTLGSHNQPNFGGAPSMTRPKLSPRRSNSADHMPGTPVQGTDLPSQLEFGLPKCHGC</sequence>
<dbReference type="AlphaFoldDB" id="A0A1D2M913"/>
<evidence type="ECO:0000256" key="1">
    <source>
        <dbReference type="SAM" id="MobiDB-lite"/>
    </source>
</evidence>
<feature type="region of interest" description="Disordered" evidence="1">
    <location>
        <begin position="51"/>
        <end position="118"/>
    </location>
</feature>
<name>A0A1D2M913_ORCCI</name>
<accession>A0A1D2M913</accession>